<evidence type="ECO:0000313" key="2">
    <source>
        <dbReference type="Proteomes" id="UP001519363"/>
    </source>
</evidence>
<dbReference type="EMBL" id="JAGIOO010000001">
    <property type="protein sequence ID" value="MBP2471164.1"/>
    <property type="molecule type" value="Genomic_DNA"/>
</dbReference>
<evidence type="ECO:0008006" key="3">
    <source>
        <dbReference type="Google" id="ProtNLM"/>
    </source>
</evidence>
<gene>
    <name evidence="1" type="ORF">JOF53_000036</name>
</gene>
<evidence type="ECO:0000313" key="1">
    <source>
        <dbReference type="EMBL" id="MBP2471164.1"/>
    </source>
</evidence>
<protein>
    <recommendedName>
        <fullName evidence="3">Winged helix DNA-binding domain-containing protein</fullName>
    </recommendedName>
</protein>
<reference evidence="1 2" key="1">
    <citation type="submission" date="2021-03" db="EMBL/GenBank/DDBJ databases">
        <title>Sequencing the genomes of 1000 actinobacteria strains.</title>
        <authorList>
            <person name="Klenk H.-P."/>
        </authorList>
    </citation>
    <scope>NUCLEOTIDE SEQUENCE [LARGE SCALE GENOMIC DNA]</scope>
    <source>
        <strain evidence="1 2">DSM 44580</strain>
    </source>
</reference>
<proteinExistence type="predicted"/>
<dbReference type="Proteomes" id="UP001519363">
    <property type="component" value="Unassembled WGS sequence"/>
</dbReference>
<comment type="caution">
    <text evidence="1">The sequence shown here is derived from an EMBL/GenBank/DDBJ whole genome shotgun (WGS) entry which is preliminary data.</text>
</comment>
<accession>A0ABS5A3L6</accession>
<sequence length="355" mass="38797">MRPALRPGAAVREAIRLGLVRDSPALEINPAWWSTWWAFTEVGWLTDDLVQVLPGSGVVLGQVDRLRRAGWASRSRRAGRPAAAVRRTRAGAAALAEITAGAPAWTASSREVSRRAVAVVLAGGSALSGPTVVADAVEIAAGWHRLVRPGDVREVLAEWKRVRWLTTGAVPEGRWQLTELGFRACRALATAVRAPLPRRPRRQDEDHDQLLLAGLRRALARWPELVPVLRLARRCPVPGAEGHGWILPDAAAGFRTQRGTALLVVEAERHGRYDGLLRHAERVRRLAAQHPHDEVLLAVLCRHHSPGRVAAIEDVLAAPSTPNNLRAAVTTPDLLLARLDDWGVDEHARPAAPRW</sequence>
<dbReference type="RefSeq" id="WP_143342934.1">
    <property type="nucleotide sequence ID" value="NZ_JAGIOO010000001.1"/>
</dbReference>
<name>A0ABS5A3L6_9PSEU</name>
<organism evidence="1 2">
    <name type="scientific">Crossiella equi</name>
    <dbReference type="NCBI Taxonomy" id="130796"/>
    <lineage>
        <taxon>Bacteria</taxon>
        <taxon>Bacillati</taxon>
        <taxon>Actinomycetota</taxon>
        <taxon>Actinomycetes</taxon>
        <taxon>Pseudonocardiales</taxon>
        <taxon>Pseudonocardiaceae</taxon>
        <taxon>Crossiella</taxon>
    </lineage>
</organism>
<keyword evidence="2" id="KW-1185">Reference proteome</keyword>